<organism evidence="5 6">
    <name type="scientific">Parachitinimonas caeni</name>
    <dbReference type="NCBI Taxonomy" id="3031301"/>
    <lineage>
        <taxon>Bacteria</taxon>
        <taxon>Pseudomonadati</taxon>
        <taxon>Pseudomonadota</taxon>
        <taxon>Betaproteobacteria</taxon>
        <taxon>Neisseriales</taxon>
        <taxon>Chitinibacteraceae</taxon>
        <taxon>Parachitinimonas</taxon>
    </lineage>
</organism>
<dbReference type="Gene3D" id="3.40.50.10420">
    <property type="entry name" value="NagB/RpiA/CoA transferase-like"/>
    <property type="match status" value="1"/>
</dbReference>
<reference evidence="5" key="1">
    <citation type="submission" date="2023-03" db="EMBL/GenBank/DDBJ databases">
        <title>Chitinimonas shenzhenensis gen. nov., sp. nov., a novel member of family Burkholderiaceae isolated from activated sludge collected in Shen Zhen, China.</title>
        <authorList>
            <person name="Wang X."/>
        </authorList>
    </citation>
    <scope>NUCLEOTIDE SEQUENCE</scope>
    <source>
        <strain evidence="5">DQS-5</strain>
    </source>
</reference>
<evidence type="ECO:0000313" key="6">
    <source>
        <dbReference type="Proteomes" id="UP001172778"/>
    </source>
</evidence>
<dbReference type="SUPFAM" id="SSF100950">
    <property type="entry name" value="NagB/RpiA/CoA transferase-like"/>
    <property type="match status" value="1"/>
</dbReference>
<dbReference type="NCBIfam" id="TIGR02727">
    <property type="entry name" value="MTHFS_bact"/>
    <property type="match status" value="1"/>
</dbReference>
<dbReference type="InterPro" id="IPR002698">
    <property type="entry name" value="FTHF_cligase"/>
</dbReference>
<evidence type="ECO:0000256" key="1">
    <source>
        <dbReference type="ARBA" id="ARBA00010638"/>
    </source>
</evidence>
<accession>A0ABT7DVF3</accession>
<comment type="similarity">
    <text evidence="1 4">Belongs to the 5-formyltetrahydrofolate cyclo-ligase family.</text>
</comment>
<comment type="catalytic activity">
    <reaction evidence="4">
        <text>(6S)-5-formyl-5,6,7,8-tetrahydrofolate + ATP = (6R)-5,10-methenyltetrahydrofolate + ADP + phosphate</text>
        <dbReference type="Rhea" id="RHEA:10488"/>
        <dbReference type="ChEBI" id="CHEBI:30616"/>
        <dbReference type="ChEBI" id="CHEBI:43474"/>
        <dbReference type="ChEBI" id="CHEBI:57455"/>
        <dbReference type="ChEBI" id="CHEBI:57457"/>
        <dbReference type="ChEBI" id="CHEBI:456216"/>
        <dbReference type="EC" id="6.3.3.2"/>
    </reaction>
</comment>
<dbReference type="Pfam" id="PF01812">
    <property type="entry name" value="5-FTHF_cyc-lig"/>
    <property type="match status" value="1"/>
</dbReference>
<keyword evidence="4" id="KW-0460">Magnesium</keyword>
<name>A0ABT7DVF3_9NEIS</name>
<evidence type="ECO:0000256" key="3">
    <source>
        <dbReference type="ARBA" id="ARBA00022840"/>
    </source>
</evidence>
<dbReference type="GO" id="GO:0030272">
    <property type="term" value="F:5-formyltetrahydrofolate cyclo-ligase activity"/>
    <property type="evidence" value="ECO:0007669"/>
    <property type="project" value="UniProtKB-EC"/>
</dbReference>
<evidence type="ECO:0000256" key="4">
    <source>
        <dbReference type="RuleBase" id="RU361279"/>
    </source>
</evidence>
<keyword evidence="3 4" id="KW-0067">ATP-binding</keyword>
<comment type="caution">
    <text evidence="5">The sequence shown here is derived from an EMBL/GenBank/DDBJ whole genome shotgun (WGS) entry which is preliminary data.</text>
</comment>
<dbReference type="PANTHER" id="PTHR23407:SF1">
    <property type="entry name" value="5-FORMYLTETRAHYDROFOLATE CYCLO-LIGASE"/>
    <property type="match status" value="1"/>
</dbReference>
<sequence>MIDKAVLRKQLRRARMSLPRSVRTKAARLVAKRILRAGYLRKFSRIAFYWPVGSELDTRPLAALARSLGRELYLPRIARHRRLRFDVWNGRVPHRKNCHGIQEPRPLNTLLPRQIELVVLPLVGFDQQCRRLGQGGGYYDSSFAYRARAAAIKRPFLLGLAFECQRAEVIPCEPWDIRLDAVISERRHYRRGFPA</sequence>
<dbReference type="PANTHER" id="PTHR23407">
    <property type="entry name" value="ATPASE INHIBITOR/5-FORMYLTETRAHYDROFOLATE CYCLO-LIGASE"/>
    <property type="match status" value="1"/>
</dbReference>
<dbReference type="EC" id="6.3.3.2" evidence="4"/>
<dbReference type="RefSeq" id="WP_284098905.1">
    <property type="nucleotide sequence ID" value="NZ_JARRAF010000001.1"/>
</dbReference>
<keyword evidence="2 4" id="KW-0547">Nucleotide-binding</keyword>
<protein>
    <recommendedName>
        <fullName evidence="4">5-formyltetrahydrofolate cyclo-ligase</fullName>
        <ecNumber evidence="4">6.3.3.2</ecNumber>
    </recommendedName>
</protein>
<proteinExistence type="inferred from homology"/>
<evidence type="ECO:0000256" key="2">
    <source>
        <dbReference type="ARBA" id="ARBA00022741"/>
    </source>
</evidence>
<keyword evidence="5" id="KW-0436">Ligase</keyword>
<dbReference type="InterPro" id="IPR024185">
    <property type="entry name" value="FTHF_cligase-like_sf"/>
</dbReference>
<gene>
    <name evidence="5" type="ORF">PZA18_01010</name>
</gene>
<keyword evidence="4" id="KW-0479">Metal-binding</keyword>
<keyword evidence="6" id="KW-1185">Reference proteome</keyword>
<dbReference type="EMBL" id="JARRAF010000001">
    <property type="protein sequence ID" value="MDK2122622.1"/>
    <property type="molecule type" value="Genomic_DNA"/>
</dbReference>
<comment type="cofactor">
    <cofactor evidence="4">
        <name>Mg(2+)</name>
        <dbReference type="ChEBI" id="CHEBI:18420"/>
    </cofactor>
</comment>
<dbReference type="PIRSF" id="PIRSF006806">
    <property type="entry name" value="FTHF_cligase"/>
    <property type="match status" value="1"/>
</dbReference>
<dbReference type="Proteomes" id="UP001172778">
    <property type="component" value="Unassembled WGS sequence"/>
</dbReference>
<dbReference type="InterPro" id="IPR037171">
    <property type="entry name" value="NagB/RpiA_transferase-like"/>
</dbReference>
<evidence type="ECO:0000313" key="5">
    <source>
        <dbReference type="EMBL" id="MDK2122622.1"/>
    </source>
</evidence>